<dbReference type="PANTHER" id="PTHR33112">
    <property type="entry name" value="DOMAIN PROTEIN, PUTATIVE-RELATED"/>
    <property type="match status" value="1"/>
</dbReference>
<dbReference type="EMBL" id="ML736410">
    <property type="protein sequence ID" value="KAE8371616.1"/>
    <property type="molecule type" value="Genomic_DNA"/>
</dbReference>
<dbReference type="AlphaFoldDB" id="A0A5N7AQN2"/>
<gene>
    <name evidence="2" type="ORF">BDV26DRAFT_286636</name>
</gene>
<evidence type="ECO:0000259" key="1">
    <source>
        <dbReference type="Pfam" id="PF06985"/>
    </source>
</evidence>
<accession>A0A5N7AQN2</accession>
<dbReference type="OrthoDB" id="2958217at2759"/>
<feature type="domain" description="Heterokaryon incompatibility" evidence="1">
    <location>
        <begin position="239"/>
        <end position="330"/>
    </location>
</feature>
<evidence type="ECO:0000313" key="3">
    <source>
        <dbReference type="Proteomes" id="UP000326198"/>
    </source>
</evidence>
<reference evidence="2 3" key="1">
    <citation type="submission" date="2019-04" db="EMBL/GenBank/DDBJ databases">
        <title>Friends and foes A comparative genomics studyof 23 Aspergillus species from section Flavi.</title>
        <authorList>
            <consortium name="DOE Joint Genome Institute"/>
            <person name="Kjaerbolling I."/>
            <person name="Vesth T."/>
            <person name="Frisvad J.C."/>
            <person name="Nybo J.L."/>
            <person name="Theobald S."/>
            <person name="Kildgaard S."/>
            <person name="Isbrandt T."/>
            <person name="Kuo A."/>
            <person name="Sato A."/>
            <person name="Lyhne E.K."/>
            <person name="Kogle M.E."/>
            <person name="Wiebenga A."/>
            <person name="Kun R.S."/>
            <person name="Lubbers R.J."/>
            <person name="Makela M.R."/>
            <person name="Barry K."/>
            <person name="Chovatia M."/>
            <person name="Clum A."/>
            <person name="Daum C."/>
            <person name="Haridas S."/>
            <person name="He G."/>
            <person name="LaButti K."/>
            <person name="Lipzen A."/>
            <person name="Mondo S."/>
            <person name="Riley R."/>
            <person name="Salamov A."/>
            <person name="Simmons B.A."/>
            <person name="Magnuson J.K."/>
            <person name="Henrissat B."/>
            <person name="Mortensen U.H."/>
            <person name="Larsen T.O."/>
            <person name="Devries R.P."/>
            <person name="Grigoriev I.V."/>
            <person name="Machida M."/>
            <person name="Baker S.E."/>
            <person name="Andersen M.R."/>
        </authorList>
    </citation>
    <scope>NUCLEOTIDE SEQUENCE [LARGE SCALE GENOMIC DNA]</scope>
    <source>
        <strain evidence="2 3">IBT 29228</strain>
    </source>
</reference>
<sequence>MLNYCYQSVSYNRSAIPPADISDYTLERLFHDDCSGRRDIDMESLCQPCRHMRLGHLVRCVLLLGVKEKVIHRSKFGISSTNPLGIYSMQLKPGTLGEVQARSISCQTCRTLVHHASEIADRNKFASHEEIRLLVNIKTWFGGLIEIRLYLSGPVYIDENAMRFLATSDYLSDNDLVSLQRPQPQVNWNAVASWLQDCDNNTKHVNLCRPESCRPSVRGFRVIDIKKRCVVLAAQPCKYATLSYVWGKVENSLYATTKNIGDLEKEGPLTKANNLPATINGAIDACSSLHIPFLWVDRLCILQDEALDLKAIHLNAMGKIYNQSYLTLIPRWTGQTQSICLISKWRTRGWTFQEAMLSPRLLVFSDQGLFYEYHGKGTYNEETSRCQYSTHFSGAILWRTIDGTYPMRLQDVPERFPSWSWSSIDNIILLQRAGSRVRCRLSVSLAQWAILAQGNPQSSLKMLPSTSTLQSELSSDRSKADGLTRITRLAVLQAWKAGCFPGRLPECLNKEATWEQYDAIIHQKWNSIAEMVDEAYSVQWEQLPLQSQESKFPIQMQRACADGCIMLYTQSQRLQIREPNEHRILSKLLSKDGDIVGWLTHNSINWERIQRIPRWNHGAQFDILALSIMEYEYDFGDNMYMDYGEPANMYDAPCINLMVIETRDGIVLRIRSTLY</sequence>
<dbReference type="Pfam" id="PF06985">
    <property type="entry name" value="HET"/>
    <property type="match status" value="1"/>
</dbReference>
<organism evidence="2 3">
    <name type="scientific">Aspergillus bertholletiae</name>
    <dbReference type="NCBI Taxonomy" id="1226010"/>
    <lineage>
        <taxon>Eukaryota</taxon>
        <taxon>Fungi</taxon>
        <taxon>Dikarya</taxon>
        <taxon>Ascomycota</taxon>
        <taxon>Pezizomycotina</taxon>
        <taxon>Eurotiomycetes</taxon>
        <taxon>Eurotiomycetidae</taxon>
        <taxon>Eurotiales</taxon>
        <taxon>Aspergillaceae</taxon>
        <taxon>Aspergillus</taxon>
        <taxon>Aspergillus subgen. Circumdati</taxon>
    </lineage>
</organism>
<dbReference type="InterPro" id="IPR010730">
    <property type="entry name" value="HET"/>
</dbReference>
<dbReference type="PANTHER" id="PTHR33112:SF12">
    <property type="entry name" value="HETEROKARYON INCOMPATIBILITY DOMAIN-CONTAINING PROTEIN"/>
    <property type="match status" value="1"/>
</dbReference>
<protein>
    <recommendedName>
        <fullName evidence="1">Heterokaryon incompatibility domain-containing protein</fullName>
    </recommendedName>
</protein>
<proteinExistence type="predicted"/>
<dbReference type="Proteomes" id="UP000326198">
    <property type="component" value="Unassembled WGS sequence"/>
</dbReference>
<name>A0A5N7AQN2_9EURO</name>
<evidence type="ECO:0000313" key="2">
    <source>
        <dbReference type="EMBL" id="KAE8371616.1"/>
    </source>
</evidence>
<keyword evidence="3" id="KW-1185">Reference proteome</keyword>